<keyword evidence="1" id="KW-0472">Membrane</keyword>
<reference evidence="3" key="1">
    <citation type="submission" date="2016-10" db="EMBL/GenBank/DDBJ databases">
        <authorList>
            <person name="Varghese N."/>
        </authorList>
    </citation>
    <scope>NUCLEOTIDE SEQUENCE [LARGE SCALE GENOMIC DNA]</scope>
    <source>
        <strain evidence="3">ACV-9</strain>
    </source>
</reference>
<name>A0A1H7H3H3_9FIRM</name>
<evidence type="ECO:0000313" key="3">
    <source>
        <dbReference type="Proteomes" id="UP000182321"/>
    </source>
</evidence>
<feature type="transmembrane region" description="Helical" evidence="1">
    <location>
        <begin position="271"/>
        <end position="291"/>
    </location>
</feature>
<feature type="transmembrane region" description="Helical" evidence="1">
    <location>
        <begin position="303"/>
        <end position="320"/>
    </location>
</feature>
<feature type="transmembrane region" description="Helical" evidence="1">
    <location>
        <begin position="12"/>
        <end position="36"/>
    </location>
</feature>
<dbReference type="AlphaFoldDB" id="A0A1H7H3H3"/>
<dbReference type="Proteomes" id="UP000182321">
    <property type="component" value="Unassembled WGS sequence"/>
</dbReference>
<feature type="transmembrane region" description="Helical" evidence="1">
    <location>
        <begin position="205"/>
        <end position="224"/>
    </location>
</feature>
<organism evidence="2 3">
    <name type="scientific">Pseudobutyrivibrio ruminis</name>
    <dbReference type="NCBI Taxonomy" id="46206"/>
    <lineage>
        <taxon>Bacteria</taxon>
        <taxon>Bacillati</taxon>
        <taxon>Bacillota</taxon>
        <taxon>Clostridia</taxon>
        <taxon>Lachnospirales</taxon>
        <taxon>Lachnospiraceae</taxon>
        <taxon>Pseudobutyrivibrio</taxon>
    </lineage>
</organism>
<keyword evidence="1" id="KW-0812">Transmembrane</keyword>
<sequence>MIFKFEEKALKWLADHIMIVVFIAATLVSIAIRYFLKDYLTTDAMWCLLPWYDAIKANGGIGGLGTPVEGLNYSFTYQFFIAVFTYLPINALYCYKIFSIIFDYLLAGAIAYLVYDLAANKKRELALLAFILVSCSPLVFMDSAAWGQCDSIYSFWIVMALIFLRKEKYLPTFIFYGVAFAFKFQAIFVMPFFLFYYFYKRRFSIIYFLLIPVMMVVLALPSLVQGRTISEMIHIYTDNTSLHQSLANGYPTFWRVLADGTNFTGEDAYGVLKHAAMAFTVIVLGCLVYAWVKKAVEFTGKNIIIMAFIMTYTTIFFLPAMHERYGFSYEVLAIVIAIMVAKTIPLAVGLTCLSLTTYGAYLFNNTTNEWFLSVINLVLYISYMIILNKELIGIEKAEV</sequence>
<proteinExistence type="predicted"/>
<gene>
    <name evidence="2" type="ORF">SAMN02910377_00908</name>
</gene>
<feature type="transmembrane region" description="Helical" evidence="1">
    <location>
        <begin position="125"/>
        <end position="145"/>
    </location>
</feature>
<feature type="transmembrane region" description="Helical" evidence="1">
    <location>
        <begin position="173"/>
        <end position="199"/>
    </location>
</feature>
<feature type="transmembrane region" description="Helical" evidence="1">
    <location>
        <begin position="332"/>
        <end position="358"/>
    </location>
</feature>
<feature type="transmembrane region" description="Helical" evidence="1">
    <location>
        <begin position="370"/>
        <end position="387"/>
    </location>
</feature>
<keyword evidence="1" id="KW-1133">Transmembrane helix</keyword>
<dbReference type="RefSeq" id="WP_074789693.1">
    <property type="nucleotide sequence ID" value="NZ_FNZX01000005.1"/>
</dbReference>
<keyword evidence="3" id="KW-1185">Reference proteome</keyword>
<evidence type="ECO:0000313" key="2">
    <source>
        <dbReference type="EMBL" id="SEK44861.1"/>
    </source>
</evidence>
<protein>
    <recommendedName>
        <fullName evidence="4">Mannosyltransferase related to Gpi18</fullName>
    </recommendedName>
</protein>
<accession>A0A1H7H3H3</accession>
<dbReference type="EMBL" id="FNZX01000005">
    <property type="protein sequence ID" value="SEK44861.1"/>
    <property type="molecule type" value="Genomic_DNA"/>
</dbReference>
<evidence type="ECO:0000256" key="1">
    <source>
        <dbReference type="SAM" id="Phobius"/>
    </source>
</evidence>
<evidence type="ECO:0008006" key="4">
    <source>
        <dbReference type="Google" id="ProtNLM"/>
    </source>
</evidence>